<keyword evidence="3" id="KW-1185">Reference proteome</keyword>
<dbReference type="STRING" id="400772.RR49_01535"/>
<dbReference type="Proteomes" id="UP000033451">
    <property type="component" value="Unassembled WGS sequence"/>
</dbReference>
<proteinExistence type="predicted"/>
<evidence type="ECO:0000313" key="1">
    <source>
        <dbReference type="EMBL" id="HAN25948.1"/>
    </source>
</evidence>
<dbReference type="Proteomes" id="UP000257479">
    <property type="component" value="Unassembled WGS sequence"/>
</dbReference>
<name>A0A0F0LW39_9MICO</name>
<reference evidence="1 4" key="2">
    <citation type="journal article" date="2018" name="Nat. Biotechnol.">
        <title>A standardized bacterial taxonomy based on genome phylogeny substantially revises the tree of life.</title>
        <authorList>
            <person name="Parks D.H."/>
            <person name="Chuvochina M."/>
            <person name="Waite D.W."/>
            <person name="Rinke C."/>
            <person name="Skarshewski A."/>
            <person name="Chaumeil P.A."/>
            <person name="Hugenholtz P."/>
        </authorList>
    </citation>
    <scope>NUCLEOTIDE SEQUENCE [LARGE SCALE GENOMIC DNA]</scope>
    <source>
        <strain evidence="1">UBA9152</strain>
    </source>
</reference>
<accession>A0A0F0LW39</accession>
<comment type="caution">
    <text evidence="2">The sequence shown here is derived from an EMBL/GenBank/DDBJ whole genome shotgun (WGS) entry which is preliminary data.</text>
</comment>
<evidence type="ECO:0000313" key="4">
    <source>
        <dbReference type="Proteomes" id="UP000257479"/>
    </source>
</evidence>
<dbReference type="EMBL" id="JYIY01000073">
    <property type="protein sequence ID" value="KJL36525.1"/>
    <property type="molecule type" value="Genomic_DNA"/>
</dbReference>
<dbReference type="EMBL" id="DMNG01000269">
    <property type="protein sequence ID" value="HAN25948.1"/>
    <property type="molecule type" value="Genomic_DNA"/>
</dbReference>
<reference evidence="2 3" key="1">
    <citation type="submission" date="2015-02" db="EMBL/GenBank/DDBJ databases">
        <title>Draft genome sequences of ten Microbacterium spp. with emphasis on heavy metal contaminated environments.</title>
        <authorList>
            <person name="Corretto E."/>
        </authorList>
    </citation>
    <scope>NUCLEOTIDE SEQUENCE [LARGE SCALE GENOMIC DNA]</scope>
    <source>
        <strain evidence="2 3">DSM 18659</strain>
    </source>
</reference>
<evidence type="ECO:0000313" key="2">
    <source>
        <dbReference type="EMBL" id="KJL36525.1"/>
    </source>
</evidence>
<organism evidence="2 3">
    <name type="scientific">Microbacterium ginsengisoli</name>
    <dbReference type="NCBI Taxonomy" id="400772"/>
    <lineage>
        <taxon>Bacteria</taxon>
        <taxon>Bacillati</taxon>
        <taxon>Actinomycetota</taxon>
        <taxon>Actinomycetes</taxon>
        <taxon>Micrococcales</taxon>
        <taxon>Microbacteriaceae</taxon>
        <taxon>Microbacterium</taxon>
    </lineage>
</organism>
<dbReference type="AlphaFoldDB" id="A0A0F0LW39"/>
<dbReference type="PATRIC" id="fig|400772.4.peg.1556"/>
<dbReference type="RefSeq" id="WP_045247472.1">
    <property type="nucleotide sequence ID" value="NZ_DAIQHQ010000009.1"/>
</dbReference>
<sequence length="97" mass="10708">MTFAQPVVDTVDDGLRAYVWGATATGIGRHPERITDLELRRRTVAIVTELDTVALDSPTRDVPDWVAREVDDVVARHPEIGADGADALRSLLAWMVR</sequence>
<evidence type="ECO:0000313" key="3">
    <source>
        <dbReference type="Proteomes" id="UP000033451"/>
    </source>
</evidence>
<gene>
    <name evidence="1" type="ORF">DCP95_15475</name>
    <name evidence="2" type="ORF">RR49_01535</name>
</gene>
<protein>
    <submittedName>
        <fullName evidence="2">Uncharacterized protein</fullName>
    </submittedName>
</protein>